<keyword evidence="1" id="KW-1133">Transmembrane helix</keyword>
<proteinExistence type="predicted"/>
<protein>
    <submittedName>
        <fullName evidence="2">Uncharacterized protein</fullName>
    </submittedName>
</protein>
<name>A0A645FF64_9ZZZZ</name>
<feature type="transmembrane region" description="Helical" evidence="1">
    <location>
        <begin position="62"/>
        <end position="80"/>
    </location>
</feature>
<reference evidence="2" key="1">
    <citation type="submission" date="2019-08" db="EMBL/GenBank/DDBJ databases">
        <authorList>
            <person name="Kucharzyk K."/>
            <person name="Murdoch R.W."/>
            <person name="Higgins S."/>
            <person name="Loffler F."/>
        </authorList>
    </citation>
    <scope>NUCLEOTIDE SEQUENCE</scope>
</reference>
<dbReference type="EMBL" id="VSSQ01059452">
    <property type="protein sequence ID" value="MPN13011.1"/>
    <property type="molecule type" value="Genomic_DNA"/>
</dbReference>
<evidence type="ECO:0000313" key="2">
    <source>
        <dbReference type="EMBL" id="MPN13011.1"/>
    </source>
</evidence>
<evidence type="ECO:0000256" key="1">
    <source>
        <dbReference type="SAM" id="Phobius"/>
    </source>
</evidence>
<dbReference type="AlphaFoldDB" id="A0A645FF64"/>
<organism evidence="2">
    <name type="scientific">bioreactor metagenome</name>
    <dbReference type="NCBI Taxonomy" id="1076179"/>
    <lineage>
        <taxon>unclassified sequences</taxon>
        <taxon>metagenomes</taxon>
        <taxon>ecological metagenomes</taxon>
    </lineage>
</organism>
<keyword evidence="1" id="KW-0472">Membrane</keyword>
<feature type="transmembrane region" description="Helical" evidence="1">
    <location>
        <begin position="34"/>
        <end position="56"/>
    </location>
</feature>
<gene>
    <name evidence="2" type="ORF">SDC9_160331</name>
</gene>
<keyword evidence="1" id="KW-0812">Transmembrane</keyword>
<comment type="caution">
    <text evidence="2">The sequence shown here is derived from an EMBL/GenBank/DDBJ whole genome shotgun (WGS) entry which is preliminary data.</text>
</comment>
<sequence length="96" mass="10826">MRTLVIAARGPLAREYARHNMKKRDSYILGSHHFATHFWSGMVFGAVAGVCSGAWWFDLGGWKLAGFALLFAVILAYLCGKWGDRAWEVILSILFY</sequence>
<accession>A0A645FF64</accession>